<keyword evidence="10" id="KW-0503">Monooxygenase</keyword>
<dbReference type="PROSITE" id="PS00197">
    <property type="entry name" value="2FE2S_FER_1"/>
    <property type="match status" value="1"/>
</dbReference>
<dbReference type="EC" id="1.-.-.-" evidence="10"/>
<dbReference type="KEGG" id="rcr:NCTC10994_01289"/>
<organism evidence="10 11">
    <name type="scientific">Rhodococcus coprophilus</name>
    <dbReference type="NCBI Taxonomy" id="38310"/>
    <lineage>
        <taxon>Bacteria</taxon>
        <taxon>Bacillati</taxon>
        <taxon>Actinomycetota</taxon>
        <taxon>Actinomycetes</taxon>
        <taxon>Mycobacteriales</taxon>
        <taxon>Nocardiaceae</taxon>
        <taxon>Rhodococcus</taxon>
    </lineage>
</organism>
<keyword evidence="2" id="KW-0285">Flavoprotein</keyword>
<dbReference type="EMBL" id="LS483468">
    <property type="protein sequence ID" value="SQI29868.1"/>
    <property type="molecule type" value="Genomic_DNA"/>
</dbReference>
<dbReference type="Gene3D" id="3.40.50.80">
    <property type="entry name" value="Nucleotide-binding domain of ferredoxin-NADP reductase (FNR) module"/>
    <property type="match status" value="1"/>
</dbReference>
<evidence type="ECO:0000259" key="8">
    <source>
        <dbReference type="PROSITE" id="PS51085"/>
    </source>
</evidence>
<keyword evidence="3" id="KW-0001">2Fe-2S</keyword>
<dbReference type="Gene3D" id="2.40.30.10">
    <property type="entry name" value="Translation factors"/>
    <property type="match status" value="1"/>
</dbReference>
<dbReference type="InterPro" id="IPR012675">
    <property type="entry name" value="Beta-grasp_dom_sf"/>
</dbReference>
<dbReference type="CDD" id="cd06185">
    <property type="entry name" value="PDR_like"/>
    <property type="match status" value="1"/>
</dbReference>
<dbReference type="Proteomes" id="UP000249091">
    <property type="component" value="Chromosome 1"/>
</dbReference>
<keyword evidence="7" id="KW-0411">Iron-sulfur</keyword>
<feature type="domain" description="FAD-binding FR-type" evidence="9">
    <location>
        <begin position="13"/>
        <end position="115"/>
    </location>
</feature>
<evidence type="ECO:0000256" key="6">
    <source>
        <dbReference type="ARBA" id="ARBA00023004"/>
    </source>
</evidence>
<dbReference type="PRINTS" id="PR00409">
    <property type="entry name" value="PHDIOXRDTASE"/>
</dbReference>
<evidence type="ECO:0000259" key="9">
    <source>
        <dbReference type="PROSITE" id="PS51384"/>
    </source>
</evidence>
<accession>A0A2X4U419</accession>
<dbReference type="Pfam" id="PF00111">
    <property type="entry name" value="Fer2"/>
    <property type="match status" value="1"/>
</dbReference>
<dbReference type="InterPro" id="IPR036010">
    <property type="entry name" value="2Fe-2S_ferredoxin-like_sf"/>
</dbReference>
<comment type="cofactor">
    <cofactor evidence="1">
        <name>FAD</name>
        <dbReference type="ChEBI" id="CHEBI:57692"/>
    </cofactor>
</comment>
<protein>
    <submittedName>
        <fullName evidence="10">Cytochrome p450 monooxygenase</fullName>
        <ecNumber evidence="10">1.-.-.-</ecNumber>
    </submittedName>
</protein>
<dbReference type="SUPFAM" id="SSF63380">
    <property type="entry name" value="Riboflavin synthase domain-like"/>
    <property type="match status" value="1"/>
</dbReference>
<dbReference type="RefSeq" id="WP_084722547.1">
    <property type="nucleotide sequence ID" value="NZ_JAFBBL010000001.1"/>
</dbReference>
<feature type="domain" description="2Fe-2S ferredoxin-type" evidence="8">
    <location>
        <begin position="243"/>
        <end position="327"/>
    </location>
</feature>
<dbReference type="PROSITE" id="PS51085">
    <property type="entry name" value="2FE2S_FER_2"/>
    <property type="match status" value="1"/>
</dbReference>
<keyword evidence="6" id="KW-0408">Iron</keyword>
<evidence type="ECO:0000313" key="10">
    <source>
        <dbReference type="EMBL" id="SQI29868.1"/>
    </source>
</evidence>
<dbReference type="SUPFAM" id="SSF52343">
    <property type="entry name" value="Ferredoxin reductase-like, C-terminal NADP-linked domain"/>
    <property type="match status" value="1"/>
</dbReference>
<dbReference type="SUPFAM" id="SSF54292">
    <property type="entry name" value="2Fe-2S ferredoxin-like"/>
    <property type="match status" value="1"/>
</dbReference>
<proteinExistence type="predicted"/>
<name>A0A2X4U419_9NOCA</name>
<gene>
    <name evidence="10" type="primary">ophA1_2</name>
    <name evidence="10" type="ORF">NCTC10994_01289</name>
</gene>
<evidence type="ECO:0000256" key="3">
    <source>
        <dbReference type="ARBA" id="ARBA00022714"/>
    </source>
</evidence>
<dbReference type="InterPro" id="IPR039261">
    <property type="entry name" value="FNR_nucleotide-bd"/>
</dbReference>
<dbReference type="InterPro" id="IPR017938">
    <property type="entry name" value="Riboflavin_synthase-like_b-brl"/>
</dbReference>
<dbReference type="PANTHER" id="PTHR47354">
    <property type="entry name" value="NADH OXIDOREDUCTASE HCR"/>
    <property type="match status" value="1"/>
</dbReference>
<dbReference type="PANTHER" id="PTHR47354:SF1">
    <property type="entry name" value="CARNITINE MONOOXYGENASE REDUCTASE SUBUNIT"/>
    <property type="match status" value="1"/>
</dbReference>
<dbReference type="GO" id="GO:0046872">
    <property type="term" value="F:metal ion binding"/>
    <property type="evidence" value="ECO:0007669"/>
    <property type="project" value="UniProtKB-KW"/>
</dbReference>
<keyword evidence="4" id="KW-0479">Metal-binding</keyword>
<dbReference type="InterPro" id="IPR017927">
    <property type="entry name" value="FAD-bd_FR_type"/>
</dbReference>
<dbReference type="InterPro" id="IPR006058">
    <property type="entry name" value="2Fe2S_fd_BS"/>
</dbReference>
<evidence type="ECO:0000256" key="1">
    <source>
        <dbReference type="ARBA" id="ARBA00001974"/>
    </source>
</evidence>
<dbReference type="Gene3D" id="3.10.20.30">
    <property type="match status" value="1"/>
</dbReference>
<evidence type="ECO:0000256" key="7">
    <source>
        <dbReference type="ARBA" id="ARBA00023014"/>
    </source>
</evidence>
<evidence type="ECO:0000313" key="11">
    <source>
        <dbReference type="Proteomes" id="UP000249091"/>
    </source>
</evidence>
<dbReference type="GO" id="GO:0051537">
    <property type="term" value="F:2 iron, 2 sulfur cluster binding"/>
    <property type="evidence" value="ECO:0007669"/>
    <property type="project" value="UniProtKB-KW"/>
</dbReference>
<dbReference type="CDD" id="cd00207">
    <property type="entry name" value="fer2"/>
    <property type="match status" value="1"/>
</dbReference>
<evidence type="ECO:0000256" key="5">
    <source>
        <dbReference type="ARBA" id="ARBA00023002"/>
    </source>
</evidence>
<dbReference type="GO" id="GO:0004497">
    <property type="term" value="F:monooxygenase activity"/>
    <property type="evidence" value="ECO:0007669"/>
    <property type="project" value="UniProtKB-KW"/>
</dbReference>
<keyword evidence="11" id="KW-1185">Reference proteome</keyword>
<dbReference type="InterPro" id="IPR001041">
    <property type="entry name" value="2Fe-2S_ferredoxin-type"/>
</dbReference>
<keyword evidence="5 10" id="KW-0560">Oxidoreductase</keyword>
<dbReference type="AlphaFoldDB" id="A0A2X4U419"/>
<dbReference type="STRING" id="1219011.GCA_001895045_02107"/>
<dbReference type="InterPro" id="IPR050415">
    <property type="entry name" value="MRET"/>
</dbReference>
<evidence type="ECO:0000256" key="4">
    <source>
        <dbReference type="ARBA" id="ARBA00022723"/>
    </source>
</evidence>
<sequence length="327" mass="34698">MTALLESSIERTSRTRTVRVTGIAWEAEGILSVTLADPTGEPMPEWEPGAHVDLELSPGLTRQYSLCGDPSDLRTWTVAVRAATDSRGGSAYVHSTLRPGDLLRAQGPRQHFPLENASRYIFVAGGIGITPLLPMIELTAARGAHVSVHYAYSGDAPVAFVERLAATGAPVHLYPSGDADRLDLPTLFSGEIPGTLVYSCGPERMLTELTELLPAEVLRTESFDPAPAQPAAAPSGDTASTTCSVQLGVDGAVVEVAADESVLDALQRAGADVMWSCREGTCGSCEVGVLSGEIEHRDNILLDEERAEGKCFFPCVSRPISKAVLDL</sequence>
<reference evidence="10 11" key="1">
    <citation type="submission" date="2018-06" db="EMBL/GenBank/DDBJ databases">
        <authorList>
            <consortium name="Pathogen Informatics"/>
            <person name="Doyle S."/>
        </authorList>
    </citation>
    <scope>NUCLEOTIDE SEQUENCE [LARGE SCALE GENOMIC DNA]</scope>
    <source>
        <strain evidence="10 11">NCTC10994</strain>
    </source>
</reference>
<evidence type="ECO:0000256" key="2">
    <source>
        <dbReference type="ARBA" id="ARBA00022630"/>
    </source>
</evidence>
<dbReference type="PROSITE" id="PS51384">
    <property type="entry name" value="FAD_FR"/>
    <property type="match status" value="1"/>
</dbReference>